<dbReference type="RefSeq" id="WP_183772926.1">
    <property type="nucleotide sequence ID" value="NZ_JACHFW010000004.1"/>
</dbReference>
<reference evidence="3 4" key="1">
    <citation type="submission" date="2020-08" db="EMBL/GenBank/DDBJ databases">
        <title>Genomic Encyclopedia of Type Strains, Phase IV (KMG-IV): sequencing the most valuable type-strain genomes for metagenomic binning, comparative biology and taxonomic classification.</title>
        <authorList>
            <person name="Goeker M."/>
        </authorList>
    </citation>
    <scope>NUCLEOTIDE SEQUENCE [LARGE SCALE GENOMIC DNA]</scope>
    <source>
        <strain evidence="3 4">DSM 106146</strain>
    </source>
</reference>
<dbReference type="Pfam" id="PF01547">
    <property type="entry name" value="SBP_bac_1"/>
    <property type="match status" value="1"/>
</dbReference>
<dbReference type="EMBL" id="JACHFW010000004">
    <property type="protein sequence ID" value="MBB5264372.1"/>
    <property type="molecule type" value="Genomic_DNA"/>
</dbReference>
<gene>
    <name evidence="3" type="ORF">HNP82_001483</name>
</gene>
<evidence type="ECO:0000313" key="4">
    <source>
        <dbReference type="Proteomes" id="UP000543642"/>
    </source>
</evidence>
<dbReference type="Proteomes" id="UP000543642">
    <property type="component" value="Unassembled WGS sequence"/>
</dbReference>
<protein>
    <submittedName>
        <fullName evidence="3">Putative aldouronate transport system substrate-binding protein</fullName>
    </submittedName>
</protein>
<evidence type="ECO:0000259" key="2">
    <source>
        <dbReference type="Pfam" id="PF12010"/>
    </source>
</evidence>
<dbReference type="SUPFAM" id="SSF53850">
    <property type="entry name" value="Periplasmic binding protein-like II"/>
    <property type="match status" value="1"/>
</dbReference>
<feature type="signal peptide" evidence="1">
    <location>
        <begin position="1"/>
        <end position="20"/>
    </location>
</feature>
<name>A0A7W8HAZ2_9FIRM</name>
<comment type="caution">
    <text evidence="3">The sequence shown here is derived from an EMBL/GenBank/DDBJ whole genome shotgun (WGS) entry which is preliminary data.</text>
</comment>
<feature type="domain" description="DUF3502" evidence="2">
    <location>
        <begin position="446"/>
        <end position="514"/>
    </location>
</feature>
<dbReference type="InterPro" id="IPR022627">
    <property type="entry name" value="DUF3502"/>
</dbReference>
<dbReference type="PROSITE" id="PS51257">
    <property type="entry name" value="PROKAR_LIPOPROTEIN"/>
    <property type="match status" value="1"/>
</dbReference>
<dbReference type="InterPro" id="IPR006059">
    <property type="entry name" value="SBP"/>
</dbReference>
<accession>A0A7W8HAZ2</accession>
<proteinExistence type="predicted"/>
<dbReference type="Gene3D" id="3.40.190.10">
    <property type="entry name" value="Periplasmic binding protein-like II"/>
    <property type="match status" value="2"/>
</dbReference>
<keyword evidence="4" id="KW-1185">Reference proteome</keyword>
<organism evidence="3 4">
    <name type="scientific">Catenibacillus scindens</name>
    <dbReference type="NCBI Taxonomy" id="673271"/>
    <lineage>
        <taxon>Bacteria</taxon>
        <taxon>Bacillati</taxon>
        <taxon>Bacillota</taxon>
        <taxon>Clostridia</taxon>
        <taxon>Lachnospirales</taxon>
        <taxon>Lachnospiraceae</taxon>
        <taxon>Catenibacillus</taxon>
    </lineage>
</organism>
<sequence length="518" mass="56653">MKKRILALFLVMIMAAGALYGCGNDNDYDKGKDSGDSGQAGSQAADADEEPYELVVELIGSGVSQPDVEMVQDAINEITVPAINCTVKFREITIADHATQIGLLGSDGDRMDIIFVGYTTSMSDLVANGLLVGLGDLLEEYAPEMLEKAGVLMEACYVGDDYYCVPGNYYPAIEDTVVYDADTFEQYNIEIPENPENSYEYKNALFQNIMDSDFGGYAYSAGDGVSLNITGLHFDKLGSSMGSDGVYGVLMDMANDTEIVNIFDTDEYLQECLQLREWWENGVMVPDSLTSGTNFVAAMQARQVIANIASVNATYVPNNKKITGVETEGINFGDTYLTGTSIPEYGLGVTVTSERPDKAVQFLNLVMTNAELANLMNYGIEGVHYEKVSEHIIDYPEGVDASNVGYGIQIVSFGDSAEIYQRAPFTEEWYETLDQYSAENAQLSQAFGYVFDSSSVRTQVAAVSSVIGEYNPSLMCGMVEDVEGRVEEFRAALKTAGIDDIIAENQRQFDEWRASKAK</sequence>
<dbReference type="AlphaFoldDB" id="A0A7W8HAZ2"/>
<evidence type="ECO:0000313" key="3">
    <source>
        <dbReference type="EMBL" id="MBB5264372.1"/>
    </source>
</evidence>
<evidence type="ECO:0000256" key="1">
    <source>
        <dbReference type="SAM" id="SignalP"/>
    </source>
</evidence>
<dbReference type="Pfam" id="PF12010">
    <property type="entry name" value="DUF3502"/>
    <property type="match status" value="1"/>
</dbReference>
<keyword evidence="1" id="KW-0732">Signal</keyword>
<feature type="chain" id="PRO_5039093074" evidence="1">
    <location>
        <begin position="21"/>
        <end position="518"/>
    </location>
</feature>